<dbReference type="Pfam" id="PF04082">
    <property type="entry name" value="Fungal_trans"/>
    <property type="match status" value="1"/>
</dbReference>
<dbReference type="GO" id="GO:0008270">
    <property type="term" value="F:zinc ion binding"/>
    <property type="evidence" value="ECO:0007669"/>
    <property type="project" value="InterPro"/>
</dbReference>
<dbReference type="Pfam" id="PF00172">
    <property type="entry name" value="Zn_clus"/>
    <property type="match status" value="1"/>
</dbReference>
<proteinExistence type="predicted"/>
<name>A0A9P9J553_9HYPO</name>
<dbReference type="PROSITE" id="PS00463">
    <property type="entry name" value="ZN2_CY6_FUNGAL_1"/>
    <property type="match status" value="1"/>
</dbReference>
<protein>
    <recommendedName>
        <fullName evidence="4">Zn(2)-C6 fungal-type domain-containing protein</fullName>
    </recommendedName>
</protein>
<dbReference type="CDD" id="cd12148">
    <property type="entry name" value="fungal_TF_MHR"/>
    <property type="match status" value="1"/>
</dbReference>
<feature type="domain" description="Zn(2)-C6 fungal-type" evidence="4">
    <location>
        <begin position="32"/>
        <end position="62"/>
    </location>
</feature>
<evidence type="ECO:0000313" key="6">
    <source>
        <dbReference type="Proteomes" id="UP000717696"/>
    </source>
</evidence>
<sequence>MSLDVANSLKKHSRPSSESSRPAYPRKRAAQACYTCRRRRTKCDNERPACTSCTKLEIECVYQESDKSSFDSASLAILQRLDILEDLFKIAHPETLGPRGIPRQQTPDATPQIDASPVPEQTLPSKVYCINIETALEWPALQVPNQIPRQPLKTIIQSSTPNQGPRLLSTSDLDATDTGLLLQRFLESFHVYNPVLEISLVEEYVKSTVYNGLGWDSESCISLLIFALGTIAVPNVRSSSDNSSAFRQSEQFQRAESFFLAAQRRMGPALCCSGIIEAQIFFLAGVYLMTTIRPFEAWRMFIQALSCCQTLQPSSGDQQQEGSQMYRSIYWTCFKSELELRLELNIAENSVWNLQYPEFFPAPPKSLQSQGEGTWYFYLAEIALRRLGNRILTHTCQFRSSQGSVGDQVSKTIDFEQQAYSWLDSLPNSLRLEGPLSDKINGKFEHASLRFILNGHLLDCYEMMYWPFMVDEIHGVLHVDPSARVFAQKGFEICVRRIKENESGFQHRHHGTWLMLRSCTRSALVLLAAARSSLDEMLPAEWRTCVTEVMELLRYWKDEVLDAASQLVILDELLRSMP</sequence>
<feature type="region of interest" description="Disordered" evidence="3">
    <location>
        <begin position="95"/>
        <end position="119"/>
    </location>
</feature>
<dbReference type="InterPro" id="IPR001138">
    <property type="entry name" value="Zn2Cys6_DnaBD"/>
</dbReference>
<evidence type="ECO:0000256" key="2">
    <source>
        <dbReference type="ARBA" id="ARBA00023242"/>
    </source>
</evidence>
<dbReference type="CDD" id="cd00067">
    <property type="entry name" value="GAL4"/>
    <property type="match status" value="1"/>
</dbReference>
<evidence type="ECO:0000256" key="1">
    <source>
        <dbReference type="ARBA" id="ARBA00022723"/>
    </source>
</evidence>
<dbReference type="Proteomes" id="UP000717696">
    <property type="component" value="Unassembled WGS sequence"/>
</dbReference>
<organism evidence="5 6">
    <name type="scientific">Dactylonectria estremocensis</name>
    <dbReference type="NCBI Taxonomy" id="1079267"/>
    <lineage>
        <taxon>Eukaryota</taxon>
        <taxon>Fungi</taxon>
        <taxon>Dikarya</taxon>
        <taxon>Ascomycota</taxon>
        <taxon>Pezizomycotina</taxon>
        <taxon>Sordariomycetes</taxon>
        <taxon>Hypocreomycetidae</taxon>
        <taxon>Hypocreales</taxon>
        <taxon>Nectriaceae</taxon>
        <taxon>Dactylonectria</taxon>
    </lineage>
</organism>
<keyword evidence="2" id="KW-0539">Nucleus</keyword>
<dbReference type="InterPro" id="IPR036864">
    <property type="entry name" value="Zn2-C6_fun-type_DNA-bd_sf"/>
</dbReference>
<dbReference type="PANTHER" id="PTHR47785:SF7">
    <property type="entry name" value="ZN(II)2CYS6 TRANSCRIPTION FACTOR (EUROFUNG)"/>
    <property type="match status" value="1"/>
</dbReference>
<keyword evidence="6" id="KW-1185">Reference proteome</keyword>
<feature type="region of interest" description="Disordered" evidence="3">
    <location>
        <begin position="1"/>
        <end position="24"/>
    </location>
</feature>
<dbReference type="PANTHER" id="PTHR47785">
    <property type="entry name" value="ZN(II)2CYS6 TRANSCRIPTION FACTOR (EUROFUNG)-RELATED-RELATED"/>
    <property type="match status" value="1"/>
</dbReference>
<comment type="caution">
    <text evidence="5">The sequence shown here is derived from an EMBL/GenBank/DDBJ whole genome shotgun (WGS) entry which is preliminary data.</text>
</comment>
<dbReference type="PROSITE" id="PS50048">
    <property type="entry name" value="ZN2_CY6_FUNGAL_2"/>
    <property type="match status" value="1"/>
</dbReference>
<dbReference type="InterPro" id="IPR007219">
    <property type="entry name" value="XnlR_reg_dom"/>
</dbReference>
<evidence type="ECO:0000313" key="5">
    <source>
        <dbReference type="EMBL" id="KAH7141544.1"/>
    </source>
</evidence>
<dbReference type="GO" id="GO:0006351">
    <property type="term" value="P:DNA-templated transcription"/>
    <property type="evidence" value="ECO:0007669"/>
    <property type="project" value="InterPro"/>
</dbReference>
<keyword evidence="1" id="KW-0479">Metal-binding</keyword>
<dbReference type="GO" id="GO:0000981">
    <property type="term" value="F:DNA-binding transcription factor activity, RNA polymerase II-specific"/>
    <property type="evidence" value="ECO:0007669"/>
    <property type="project" value="InterPro"/>
</dbReference>
<accession>A0A9P9J553</accession>
<dbReference type="SMART" id="SM00066">
    <property type="entry name" value="GAL4"/>
    <property type="match status" value="1"/>
</dbReference>
<dbReference type="InterPro" id="IPR053181">
    <property type="entry name" value="EcdB-like_regulator"/>
</dbReference>
<evidence type="ECO:0000256" key="3">
    <source>
        <dbReference type="SAM" id="MobiDB-lite"/>
    </source>
</evidence>
<dbReference type="EMBL" id="JAGMUU010000012">
    <property type="protein sequence ID" value="KAH7141544.1"/>
    <property type="molecule type" value="Genomic_DNA"/>
</dbReference>
<gene>
    <name evidence="5" type="ORF">B0J13DRAFT_556988</name>
</gene>
<dbReference type="Gene3D" id="4.10.240.10">
    <property type="entry name" value="Zn(2)-C6 fungal-type DNA-binding domain"/>
    <property type="match status" value="1"/>
</dbReference>
<dbReference type="SUPFAM" id="SSF57701">
    <property type="entry name" value="Zn2/Cys6 DNA-binding domain"/>
    <property type="match status" value="1"/>
</dbReference>
<dbReference type="AlphaFoldDB" id="A0A9P9J553"/>
<dbReference type="GO" id="GO:0003677">
    <property type="term" value="F:DNA binding"/>
    <property type="evidence" value="ECO:0007669"/>
    <property type="project" value="InterPro"/>
</dbReference>
<evidence type="ECO:0000259" key="4">
    <source>
        <dbReference type="PROSITE" id="PS50048"/>
    </source>
</evidence>
<dbReference type="OrthoDB" id="4356994at2759"/>
<reference evidence="5" key="1">
    <citation type="journal article" date="2021" name="Nat. Commun.">
        <title>Genetic determinants of endophytism in the Arabidopsis root mycobiome.</title>
        <authorList>
            <person name="Mesny F."/>
            <person name="Miyauchi S."/>
            <person name="Thiergart T."/>
            <person name="Pickel B."/>
            <person name="Atanasova L."/>
            <person name="Karlsson M."/>
            <person name="Huettel B."/>
            <person name="Barry K.W."/>
            <person name="Haridas S."/>
            <person name="Chen C."/>
            <person name="Bauer D."/>
            <person name="Andreopoulos W."/>
            <person name="Pangilinan J."/>
            <person name="LaButti K."/>
            <person name="Riley R."/>
            <person name="Lipzen A."/>
            <person name="Clum A."/>
            <person name="Drula E."/>
            <person name="Henrissat B."/>
            <person name="Kohler A."/>
            <person name="Grigoriev I.V."/>
            <person name="Martin F.M."/>
            <person name="Hacquard S."/>
        </authorList>
    </citation>
    <scope>NUCLEOTIDE SEQUENCE</scope>
    <source>
        <strain evidence="5">MPI-CAGE-AT-0021</strain>
    </source>
</reference>